<dbReference type="EMBL" id="HBNR01001994">
    <property type="protein sequence ID" value="CAE4561785.1"/>
    <property type="molecule type" value="Transcribed_RNA"/>
</dbReference>
<keyword evidence="3" id="KW-0813">Transport</keyword>
<dbReference type="InterPro" id="IPR004870">
    <property type="entry name" value="Nucleoporin_Nup155"/>
</dbReference>
<evidence type="ECO:0000259" key="7">
    <source>
        <dbReference type="Pfam" id="PF08801"/>
    </source>
</evidence>
<accession>A0A7S4PT23</accession>
<dbReference type="InterPro" id="IPR042533">
    <property type="entry name" value="Nucleoporin_Nup155_C_1"/>
</dbReference>
<dbReference type="Gene3D" id="1.25.40.450">
    <property type="entry name" value="Nucleoporin, helical domain, N-terminal subdomain"/>
    <property type="match status" value="1"/>
</dbReference>
<evidence type="ECO:0000256" key="1">
    <source>
        <dbReference type="ARBA" id="ARBA00004123"/>
    </source>
</evidence>
<dbReference type="PANTHER" id="PTHR10350">
    <property type="entry name" value="NUCLEAR PORE COMPLEX PROTEIN NUP155"/>
    <property type="match status" value="1"/>
</dbReference>
<evidence type="ECO:0000313" key="8">
    <source>
        <dbReference type="EMBL" id="CAE4561785.1"/>
    </source>
</evidence>
<evidence type="ECO:0008006" key="9">
    <source>
        <dbReference type="Google" id="ProtNLM"/>
    </source>
</evidence>
<sequence>MRPTPARLAGRRHAMAAQRAVAEDVQLLLPGRLVEEALAQDDQQLCLDEVCAPNAGSADYELQTPQFKVEHAAPSLPSALLDQADAAFTRQGVLPEIRHMWRSFDSRLVLWRYADPRAPEVTEYCGVTQQIVAVATVRPKDFVSGVDCFLAISTPVEVSLHAVRFAPGSDRLLPLARTPFEVATDDTVVGAIACDNKTGRIFLGGSDGCVHEFQYFDDEARWFGRSKRSRKSVVSWTFQSRLPALLRRVSEALFGPADGIHQLAIDGDRGLLFSLSSQSFIAVFQIPGSGSQAQAGGGTSGKDGPLVHLCSISPHSLASSVSRIRGQLFPGLLPASSVRASVLEAGMHAVGHCHHPRLVKLLPLGRPQGGNIVVCVVAEDGTRIFLRGVFRSSGSMMGAPLGMPSPPPDGGNAASSRGPPVMTSLVVHHARFLDVNCTGLCVRDAIDGDGITLLLARLKPEGSIKRFTARPWDRADGGVSAGEASEGDVVVAVSADLRAVAQRQSRGRSPWLSAPMGLAEHAGVVPLDGANGPCQVMALAAFSGRLPQPLQALYSAGPASGAVSPVLGLSELARQQLLPPPRFLLVSSLGVHTLTKIQPVDVLRQRLLAGDAPLLRDFSQQYTAEQTCALCFQLLTAAVWRPDDPAGARTLAASPPRPDGSAVPVQARGNDQQRLAAGMLPHQWRDPDEERLLLHAERLLLMPQLAAEMGFVQAWPSAVGGSRGVAGQPQAAALGHALQLREANRISGRLRGLCLYLSRILRPLWLAPVMTVTWPSRTSDSGRKRRRDEWWPPPPEPPPEVHGAQWRCTWSKAQRSFIHGQLSRLVTMLEQLKGKLGADGPTGKAAAPADGAPAEGQLVADVTLLVATAMQALAFLELVAARTEVLSEAKCAPEALVRFAELTFRDLVCQPQARKVLHQLMRGGVVACRQLHAKCPQLFSVVDLEVQEAFELLIAVQGSLRTFRSAGVVGSTLDMANLSHVVQNSLRCLESHAAKVDLEEAATVLRGVGACRGLVSLCTRIARARDPRDESLHLQDPTSARAQQLHYARMECYQVVLEVLEDLMARVRQDQVDMGSSVVGSAPALLGIGSPGVSPGGPVSGSPQGRFLAEVPEILAMPLAEADAVPLLDALLRHCLEGKPYLADELFHFCVLKWMLQRGLPVYRYNSPYLKRFLERHGRDQPELLCRYFQHRGRWAEACDAYLALVRGSGRPDGLPPPLEERRVLLQSAALCARMPGSNRQAEPILRAMQELSEVKEVESPDGARWIRY</sequence>
<feature type="domain" description="Nucleoporin Nup133/Nup155-like C-terminal" evidence="6">
    <location>
        <begin position="747"/>
        <end position="1255"/>
    </location>
</feature>
<dbReference type="GO" id="GO:0006405">
    <property type="term" value="P:RNA export from nucleus"/>
    <property type="evidence" value="ECO:0007669"/>
    <property type="project" value="TreeGrafter"/>
</dbReference>
<keyword evidence="4" id="KW-0539">Nucleus</keyword>
<dbReference type="InterPro" id="IPR007187">
    <property type="entry name" value="Nucleoporin_Nup133/Nup155_C"/>
</dbReference>
<dbReference type="GO" id="GO:0017056">
    <property type="term" value="F:structural constituent of nuclear pore"/>
    <property type="evidence" value="ECO:0007669"/>
    <property type="project" value="InterPro"/>
</dbReference>
<proteinExistence type="inferred from homology"/>
<evidence type="ECO:0000256" key="3">
    <source>
        <dbReference type="ARBA" id="ARBA00022448"/>
    </source>
</evidence>
<gene>
    <name evidence="8" type="ORF">AMON00008_LOCUS1404</name>
</gene>
<dbReference type="GO" id="GO:0036228">
    <property type="term" value="P:protein localization to nuclear inner membrane"/>
    <property type="evidence" value="ECO:0007669"/>
    <property type="project" value="TreeGrafter"/>
</dbReference>
<dbReference type="GO" id="GO:0044611">
    <property type="term" value="C:nuclear pore inner ring"/>
    <property type="evidence" value="ECO:0007669"/>
    <property type="project" value="TreeGrafter"/>
</dbReference>
<dbReference type="PANTHER" id="PTHR10350:SF6">
    <property type="entry name" value="NUCLEAR PORE COMPLEX PROTEIN NUP155"/>
    <property type="match status" value="1"/>
</dbReference>
<comment type="similarity">
    <text evidence="2">Belongs to the non-repetitive/WGA-negative nucleoporin family.</text>
</comment>
<evidence type="ECO:0000259" key="6">
    <source>
        <dbReference type="Pfam" id="PF03177"/>
    </source>
</evidence>
<protein>
    <recommendedName>
        <fullName evidence="9">Nucleoporin Nup133/Nup155-like N-terminal domain-containing protein</fullName>
    </recommendedName>
</protein>
<name>A0A7S4PT23_9DINO</name>
<dbReference type="AlphaFoldDB" id="A0A7S4PT23"/>
<dbReference type="Pfam" id="PF08801">
    <property type="entry name" value="Nucleoporin_N"/>
    <property type="match status" value="1"/>
</dbReference>
<comment type="subcellular location">
    <subcellularLocation>
        <location evidence="1">Nucleus</location>
    </subcellularLocation>
</comment>
<organism evidence="8">
    <name type="scientific">Alexandrium monilatum</name>
    <dbReference type="NCBI Taxonomy" id="311494"/>
    <lineage>
        <taxon>Eukaryota</taxon>
        <taxon>Sar</taxon>
        <taxon>Alveolata</taxon>
        <taxon>Dinophyceae</taxon>
        <taxon>Gonyaulacales</taxon>
        <taxon>Pyrocystaceae</taxon>
        <taxon>Alexandrium</taxon>
    </lineage>
</organism>
<evidence type="ECO:0000256" key="2">
    <source>
        <dbReference type="ARBA" id="ARBA00007373"/>
    </source>
</evidence>
<dbReference type="GO" id="GO:0006606">
    <property type="term" value="P:protein import into nucleus"/>
    <property type="evidence" value="ECO:0007669"/>
    <property type="project" value="TreeGrafter"/>
</dbReference>
<feature type="region of interest" description="Disordered" evidence="5">
    <location>
        <begin position="775"/>
        <end position="803"/>
    </location>
</feature>
<reference evidence="8" key="1">
    <citation type="submission" date="2021-01" db="EMBL/GenBank/DDBJ databases">
        <authorList>
            <person name="Corre E."/>
            <person name="Pelletier E."/>
            <person name="Niang G."/>
            <person name="Scheremetjew M."/>
            <person name="Finn R."/>
            <person name="Kale V."/>
            <person name="Holt S."/>
            <person name="Cochrane G."/>
            <person name="Meng A."/>
            <person name="Brown T."/>
            <person name="Cohen L."/>
        </authorList>
    </citation>
    <scope>NUCLEOTIDE SEQUENCE</scope>
    <source>
        <strain evidence="8">CCMP3105</strain>
    </source>
</reference>
<dbReference type="Gene3D" id="1.20.58.1780">
    <property type="match status" value="1"/>
</dbReference>
<dbReference type="GO" id="GO:0000972">
    <property type="term" value="P:transcription-dependent tethering of RNA polymerase II gene DNA at nuclear periphery"/>
    <property type="evidence" value="ECO:0007669"/>
    <property type="project" value="TreeGrafter"/>
</dbReference>
<evidence type="ECO:0000256" key="5">
    <source>
        <dbReference type="SAM" id="MobiDB-lite"/>
    </source>
</evidence>
<feature type="domain" description="Nucleoporin Nup133/Nup155-like N-terminal" evidence="7">
    <location>
        <begin position="73"/>
        <end position="289"/>
    </location>
</feature>
<evidence type="ECO:0000256" key="4">
    <source>
        <dbReference type="ARBA" id="ARBA00023242"/>
    </source>
</evidence>
<dbReference type="InterPro" id="IPR014908">
    <property type="entry name" value="Nucleoporin_Nup133/Nup155_N"/>
</dbReference>
<feature type="compositionally biased region" description="Pro residues" evidence="5">
    <location>
        <begin position="791"/>
        <end position="800"/>
    </location>
</feature>
<dbReference type="Pfam" id="PF03177">
    <property type="entry name" value="Nucleoporin_C"/>
    <property type="match status" value="1"/>
</dbReference>